<accession>A0A9X2FLW2</accession>
<dbReference type="RefSeq" id="WP_253360399.1">
    <property type="nucleotide sequence ID" value="NZ_JAIULA010000010.1"/>
</dbReference>
<dbReference type="Proteomes" id="UP001139006">
    <property type="component" value="Unassembled WGS sequence"/>
</dbReference>
<proteinExistence type="predicted"/>
<dbReference type="EMBL" id="JAIULA010000010">
    <property type="protein sequence ID" value="MCP0886928.1"/>
    <property type="molecule type" value="Genomic_DNA"/>
</dbReference>
<dbReference type="AlphaFoldDB" id="A0A9X2FLW2"/>
<dbReference type="InterPro" id="IPR014918">
    <property type="entry name" value="Phage_tail_3"/>
</dbReference>
<dbReference type="Gene3D" id="4.10.410.40">
    <property type="match status" value="1"/>
</dbReference>
<keyword evidence="2" id="KW-1185">Reference proteome</keyword>
<sequence length="154" mass="15695">MFKIDLQKFADASIEGLSAQGTTLSYAAHGATSFTTVAGVKTVPAIGGSPQTIDVTALDDDSKKSVAGLQSVSNLAFTTVYKTSNFSALISKADGKTIYDWKVTYPDGMAATFSGSFTLATAQAAVNGAIDFTITVVVSDGPDFTAPSTGTSGS</sequence>
<protein>
    <submittedName>
        <fullName evidence="1">Phage tail protein</fullName>
    </submittedName>
</protein>
<evidence type="ECO:0000313" key="2">
    <source>
        <dbReference type="Proteomes" id="UP001139006"/>
    </source>
</evidence>
<dbReference type="Pfam" id="PF08813">
    <property type="entry name" value="Phage_tail_3"/>
    <property type="match status" value="1"/>
</dbReference>
<comment type="caution">
    <text evidence="1">The sequence shown here is derived from an EMBL/GenBank/DDBJ whole genome shotgun (WGS) entry which is preliminary data.</text>
</comment>
<name>A0A9X2FLW2_9LACO</name>
<reference evidence="1 2" key="1">
    <citation type="journal article" date="2023" name="Int. J. Syst. Evol. Microbiol.">
        <title>Ligilactobacillus ubinensis sp. nov., a novel species isolated from the wild ferment of a durian fruit (Durio zibethinus).</title>
        <authorList>
            <person name="Heng Y.C."/>
            <person name="Menon N."/>
            <person name="Chen B."/>
            <person name="Loo B.Z.L."/>
            <person name="Wong G.W.J."/>
            <person name="Lim A.C.H."/>
            <person name="Silvaraju S."/>
            <person name="Kittelmann S."/>
        </authorList>
    </citation>
    <scope>NUCLEOTIDE SEQUENCE [LARGE SCALE GENOMIC DNA]</scope>
    <source>
        <strain evidence="1 2">WILCCON 0076</strain>
    </source>
</reference>
<organism evidence="1 2">
    <name type="scientific">Ligilactobacillus ubinensis</name>
    <dbReference type="NCBI Taxonomy" id="2876789"/>
    <lineage>
        <taxon>Bacteria</taxon>
        <taxon>Bacillati</taxon>
        <taxon>Bacillota</taxon>
        <taxon>Bacilli</taxon>
        <taxon>Lactobacillales</taxon>
        <taxon>Lactobacillaceae</taxon>
        <taxon>Ligilactobacillus</taxon>
    </lineage>
</organism>
<gene>
    <name evidence="1" type="ORF">LB941_06225</name>
</gene>
<evidence type="ECO:0000313" key="1">
    <source>
        <dbReference type="EMBL" id="MCP0886928.1"/>
    </source>
</evidence>